<dbReference type="PANTHER" id="PTHR30061:SF50">
    <property type="entry name" value="MALTOSE_MALTODEXTRIN-BINDING PERIPLASMIC PROTEIN"/>
    <property type="match status" value="1"/>
</dbReference>
<feature type="chain" id="PRO_5037870736" evidence="5">
    <location>
        <begin position="24"/>
        <end position="463"/>
    </location>
</feature>
<dbReference type="GO" id="GO:0015768">
    <property type="term" value="P:maltose transport"/>
    <property type="evidence" value="ECO:0007669"/>
    <property type="project" value="TreeGrafter"/>
</dbReference>
<comment type="similarity">
    <text evidence="1">Belongs to the bacterial solute-binding protein 1 family.</text>
</comment>
<dbReference type="GO" id="GO:1901982">
    <property type="term" value="F:maltose binding"/>
    <property type="evidence" value="ECO:0007669"/>
    <property type="project" value="TreeGrafter"/>
</dbReference>
<dbReference type="PANTHER" id="PTHR30061">
    <property type="entry name" value="MALTOSE-BINDING PERIPLASMIC PROTEIN"/>
    <property type="match status" value="1"/>
</dbReference>
<name>A0A927GT20_9BACL</name>
<dbReference type="Gene3D" id="3.40.190.10">
    <property type="entry name" value="Periplasmic binding protein-like II"/>
    <property type="match status" value="1"/>
</dbReference>
<keyword evidence="7" id="KW-1185">Reference proteome</keyword>
<gene>
    <name evidence="6" type="ORF">IDH44_15630</name>
</gene>
<feature type="signal peptide" evidence="5">
    <location>
        <begin position="1"/>
        <end position="23"/>
    </location>
</feature>
<organism evidence="6 7">
    <name type="scientific">Paenibacillus sabuli</name>
    <dbReference type="NCBI Taxonomy" id="2772509"/>
    <lineage>
        <taxon>Bacteria</taxon>
        <taxon>Bacillati</taxon>
        <taxon>Bacillota</taxon>
        <taxon>Bacilli</taxon>
        <taxon>Bacillales</taxon>
        <taxon>Paenibacillaceae</taxon>
        <taxon>Paenibacillus</taxon>
    </lineage>
</organism>
<dbReference type="GO" id="GO:0042956">
    <property type="term" value="P:maltodextrin transmembrane transport"/>
    <property type="evidence" value="ECO:0007669"/>
    <property type="project" value="TreeGrafter"/>
</dbReference>
<evidence type="ECO:0000256" key="4">
    <source>
        <dbReference type="SAM" id="MobiDB-lite"/>
    </source>
</evidence>
<evidence type="ECO:0000313" key="6">
    <source>
        <dbReference type="EMBL" id="MBD2846630.1"/>
    </source>
</evidence>
<comment type="caution">
    <text evidence="6">The sequence shown here is derived from an EMBL/GenBank/DDBJ whole genome shotgun (WGS) entry which is preliminary data.</text>
</comment>
<evidence type="ECO:0000256" key="2">
    <source>
        <dbReference type="ARBA" id="ARBA00022448"/>
    </source>
</evidence>
<keyword evidence="3 5" id="KW-0732">Signal</keyword>
<dbReference type="InterPro" id="IPR006059">
    <property type="entry name" value="SBP"/>
</dbReference>
<dbReference type="RefSeq" id="WP_190919208.1">
    <property type="nucleotide sequence ID" value="NZ_JACXIZ010000026.1"/>
</dbReference>
<dbReference type="SUPFAM" id="SSF53850">
    <property type="entry name" value="Periplasmic binding protein-like II"/>
    <property type="match status" value="1"/>
</dbReference>
<dbReference type="Pfam" id="PF13416">
    <property type="entry name" value="SBP_bac_8"/>
    <property type="match status" value="1"/>
</dbReference>
<sequence length="463" mass="51189">MAMHYRKAMALLLMVLLVCTACGANTNDGNGSGTSPGGAASGGESDELPEVEITYWTDPRFKLIEGMEEQTPNNGDFEKWQAEQFMAQYPHVKIDVQVVTFEDMPKKVPASIAAGTQPDILRDYLGRTSQYAYQGVLENLEESVSEEELADYHQDYLDMYTIDGHLHALPAYAWTATMMLNREMWAERDALDLLPTREDPYWTIEEFDTAIRAVAEPGKVFPYAVHISNSQSDNGILELFWGFGAKLYADGDYSKIALNSPEGAAAMEYLVQLNKDGLLPPSISTTGPTDINNLIWSGQVGAYVDTLYAKTKLADARAEGKTLGEPELLFVSHPSAAGVTSGVPVGPTGYAVFKQDDDYKREWVVKFVEFLNSTEYQEMYAINAGQFPVKKSAGVPLSDDPDFVVMQQLIEERGLEDMGLTSPKYAEVRELLYPEVQAALLGMKTPEQALADYEKAANRVLAQ</sequence>
<feature type="region of interest" description="Disordered" evidence="4">
    <location>
        <begin position="27"/>
        <end position="48"/>
    </location>
</feature>
<evidence type="ECO:0000256" key="1">
    <source>
        <dbReference type="ARBA" id="ARBA00008520"/>
    </source>
</evidence>
<dbReference type="GO" id="GO:0055052">
    <property type="term" value="C:ATP-binding cassette (ABC) transporter complex, substrate-binding subunit-containing"/>
    <property type="evidence" value="ECO:0007669"/>
    <property type="project" value="TreeGrafter"/>
</dbReference>
<accession>A0A927GT20</accession>
<evidence type="ECO:0000313" key="7">
    <source>
        <dbReference type="Proteomes" id="UP000621560"/>
    </source>
</evidence>
<proteinExistence type="inferred from homology"/>
<dbReference type="EMBL" id="JACXIZ010000026">
    <property type="protein sequence ID" value="MBD2846630.1"/>
    <property type="molecule type" value="Genomic_DNA"/>
</dbReference>
<evidence type="ECO:0000256" key="5">
    <source>
        <dbReference type="SAM" id="SignalP"/>
    </source>
</evidence>
<dbReference type="AlphaFoldDB" id="A0A927GT20"/>
<keyword evidence="2" id="KW-0813">Transport</keyword>
<reference evidence="6" key="1">
    <citation type="submission" date="2020-09" db="EMBL/GenBank/DDBJ databases">
        <title>A novel bacterium of genus Paenibacillus, isolated from South China Sea.</title>
        <authorList>
            <person name="Huang H."/>
            <person name="Mo K."/>
            <person name="Hu Y."/>
        </authorList>
    </citation>
    <scope>NUCLEOTIDE SEQUENCE</scope>
    <source>
        <strain evidence="6">IB182496</strain>
    </source>
</reference>
<dbReference type="Proteomes" id="UP000621560">
    <property type="component" value="Unassembled WGS sequence"/>
</dbReference>
<protein>
    <submittedName>
        <fullName evidence="6">Extracellular solute-binding protein</fullName>
    </submittedName>
</protein>
<evidence type="ECO:0000256" key="3">
    <source>
        <dbReference type="ARBA" id="ARBA00022729"/>
    </source>
</evidence>
<feature type="compositionally biased region" description="Gly residues" evidence="4">
    <location>
        <begin position="30"/>
        <end position="41"/>
    </location>
</feature>